<evidence type="ECO:0000256" key="14">
    <source>
        <dbReference type="SAM" id="Phobius"/>
    </source>
</evidence>
<dbReference type="AlphaFoldDB" id="A0AAE1PR41"/>
<protein>
    <recommendedName>
        <fullName evidence="15">Ionotropic glutamate receptor L-glutamate and glycine-binding domain-containing protein</fullName>
    </recommendedName>
</protein>
<dbReference type="SUPFAM" id="SSF53850">
    <property type="entry name" value="Periplasmic binding protein-like II"/>
    <property type="match status" value="1"/>
</dbReference>
<dbReference type="InterPro" id="IPR019594">
    <property type="entry name" value="Glu/Gly-bd"/>
</dbReference>
<evidence type="ECO:0000256" key="2">
    <source>
        <dbReference type="ARBA" id="ARBA00008685"/>
    </source>
</evidence>
<proteinExistence type="inferred from homology"/>
<dbReference type="GO" id="GO:0015276">
    <property type="term" value="F:ligand-gated monoatomic ion channel activity"/>
    <property type="evidence" value="ECO:0007669"/>
    <property type="project" value="InterPro"/>
</dbReference>
<feature type="transmembrane region" description="Helical" evidence="14">
    <location>
        <begin position="409"/>
        <end position="428"/>
    </location>
</feature>
<dbReference type="SMART" id="SM00918">
    <property type="entry name" value="Lig_chan-Glu_bd"/>
    <property type="match status" value="1"/>
</dbReference>
<evidence type="ECO:0000256" key="12">
    <source>
        <dbReference type="ARBA" id="ARBA00023303"/>
    </source>
</evidence>
<keyword evidence="6 14" id="KW-1133">Transmembrane helix</keyword>
<evidence type="ECO:0000256" key="9">
    <source>
        <dbReference type="ARBA" id="ARBA00023170"/>
    </source>
</evidence>
<dbReference type="Proteomes" id="UP001292094">
    <property type="component" value="Unassembled WGS sequence"/>
</dbReference>
<keyword evidence="12" id="KW-0407">Ion channel</keyword>
<keyword evidence="7" id="KW-0406">Ion transport</keyword>
<dbReference type="GO" id="GO:0050906">
    <property type="term" value="P:detection of stimulus involved in sensory perception"/>
    <property type="evidence" value="ECO:0007669"/>
    <property type="project" value="UniProtKB-ARBA"/>
</dbReference>
<comment type="similarity">
    <text evidence="2">Belongs to the glutamate-gated ion channel (TC 1.A.10.1) family.</text>
</comment>
<keyword evidence="5 14" id="KW-0812">Transmembrane</keyword>
<feature type="compositionally biased region" description="Low complexity" evidence="13">
    <location>
        <begin position="194"/>
        <end position="204"/>
    </location>
</feature>
<dbReference type="PANTHER" id="PTHR42643">
    <property type="entry name" value="IONOTROPIC RECEPTOR 20A-RELATED"/>
    <property type="match status" value="1"/>
</dbReference>
<dbReference type="InterPro" id="IPR001320">
    <property type="entry name" value="Iontro_rcpt_C"/>
</dbReference>
<dbReference type="InterPro" id="IPR052192">
    <property type="entry name" value="Insect_Ionotropic_Sensory_Rcpt"/>
</dbReference>
<dbReference type="Pfam" id="PF00060">
    <property type="entry name" value="Lig_chan"/>
    <property type="match status" value="1"/>
</dbReference>
<feature type="compositionally biased region" description="Gly residues" evidence="13">
    <location>
        <begin position="208"/>
        <end position="229"/>
    </location>
</feature>
<name>A0AAE1PR41_9EUCA</name>
<evidence type="ECO:0000259" key="15">
    <source>
        <dbReference type="SMART" id="SM00918"/>
    </source>
</evidence>
<gene>
    <name evidence="16" type="ORF">Pmani_015357</name>
</gene>
<organism evidence="16 17">
    <name type="scientific">Petrolisthes manimaculis</name>
    <dbReference type="NCBI Taxonomy" id="1843537"/>
    <lineage>
        <taxon>Eukaryota</taxon>
        <taxon>Metazoa</taxon>
        <taxon>Ecdysozoa</taxon>
        <taxon>Arthropoda</taxon>
        <taxon>Crustacea</taxon>
        <taxon>Multicrustacea</taxon>
        <taxon>Malacostraca</taxon>
        <taxon>Eumalacostraca</taxon>
        <taxon>Eucarida</taxon>
        <taxon>Decapoda</taxon>
        <taxon>Pleocyemata</taxon>
        <taxon>Anomura</taxon>
        <taxon>Galatheoidea</taxon>
        <taxon>Porcellanidae</taxon>
        <taxon>Petrolisthes</taxon>
    </lineage>
</organism>
<dbReference type="PANTHER" id="PTHR42643:SF24">
    <property type="entry name" value="IONOTROPIC RECEPTOR 60A"/>
    <property type="match status" value="1"/>
</dbReference>
<sequence>MMVMMVMVSVVLASPLHHFISDRLRSPLLRELYEAEQLLTEVVKRDMAHCSLLLLHDHHSYSITTPLTHALHDHVAGGISLAHLLFLNHTTENGGGGSGGGGSGGGGGCKALVVVAMEDTWHQLLQQQQQQQRQPLHQPLWPGHHPSLLLVLSGGGKKEEEEEAPYFINPTTLLSHPAFRFSVQVVCAGKKQQQQQQRQQQQRQGINKGEGGGEGGGGGGGGRGVRGRGRGGGLWELHTTILYTGTHRHTTHHLDSWTPQYGFSSGVPLFPVHKLRDLEGYTFDVAALPYAPFIVTQNSSLTGPGKYRGLEVLLLDVLGAAANFTYRYVAPLDTQWGRLSVNGTWTGMIGMVVREEADWAVSDITFSPQREHYVDFCRPFIYDASELVTPKAQPLPRWLSPIRPFRWEVWMAVVGLVTGAGPFLCLLARFCRGSHLPRVLWFRKISNSVIFIIQPMLQRGNKQDMVEVPGRVFAGFWLFFSMIVGISYSSSLTSFLIMPGLQKPIENLRQLVTSDTGWAKVYFGGVQSALLEQTTDPMLVALREGVQWRDSLEGILQEVAAGHLATWDNSITTRLLVAIKFTDLKGRPMVHFPAFELLLERIAWPMQQHAPYKKRIDQLIDRVIQAGLVSRWLEFIIFEEQDMERQRRVLEGEVSDVVVVGVGTDEVMSEGGQVVLSLQHVQGPFFVLLLGSLFGGVVLAFEICLVYLFNGTYTFTSRNHHHHHHHQENLGVVPRGSSIGSALRKMSS</sequence>
<evidence type="ECO:0000256" key="8">
    <source>
        <dbReference type="ARBA" id="ARBA00023136"/>
    </source>
</evidence>
<keyword evidence="4" id="KW-1003">Cell membrane</keyword>
<dbReference type="Pfam" id="PF10613">
    <property type="entry name" value="Lig_chan-Glu_bd"/>
    <property type="match status" value="1"/>
</dbReference>
<dbReference type="Gene3D" id="1.10.287.70">
    <property type="match status" value="1"/>
</dbReference>
<evidence type="ECO:0000256" key="3">
    <source>
        <dbReference type="ARBA" id="ARBA00022448"/>
    </source>
</evidence>
<feature type="domain" description="Ionotropic glutamate receptor L-glutamate and glycine-binding" evidence="15">
    <location>
        <begin position="292"/>
        <end position="354"/>
    </location>
</feature>
<feature type="transmembrane region" description="Helical" evidence="14">
    <location>
        <begin position="477"/>
        <end position="501"/>
    </location>
</feature>
<evidence type="ECO:0000256" key="1">
    <source>
        <dbReference type="ARBA" id="ARBA00004651"/>
    </source>
</evidence>
<keyword evidence="9" id="KW-0675">Receptor</keyword>
<dbReference type="Gene3D" id="3.40.190.10">
    <property type="entry name" value="Periplasmic binding protein-like II"/>
    <property type="match status" value="1"/>
</dbReference>
<evidence type="ECO:0000256" key="5">
    <source>
        <dbReference type="ARBA" id="ARBA00022692"/>
    </source>
</evidence>
<evidence type="ECO:0000256" key="6">
    <source>
        <dbReference type="ARBA" id="ARBA00022989"/>
    </source>
</evidence>
<dbReference type="EMBL" id="JAWZYT010001332">
    <property type="protein sequence ID" value="KAK4313306.1"/>
    <property type="molecule type" value="Genomic_DNA"/>
</dbReference>
<keyword evidence="11" id="KW-1071">Ligand-gated ion channel</keyword>
<comment type="subcellular location">
    <subcellularLocation>
        <location evidence="1">Cell membrane</location>
        <topology evidence="1">Multi-pass membrane protein</topology>
    </subcellularLocation>
</comment>
<keyword evidence="10" id="KW-0325">Glycoprotein</keyword>
<feature type="transmembrane region" description="Helical" evidence="14">
    <location>
        <begin position="685"/>
        <end position="709"/>
    </location>
</feature>
<evidence type="ECO:0000256" key="4">
    <source>
        <dbReference type="ARBA" id="ARBA00022475"/>
    </source>
</evidence>
<dbReference type="GO" id="GO:0005886">
    <property type="term" value="C:plasma membrane"/>
    <property type="evidence" value="ECO:0007669"/>
    <property type="project" value="UniProtKB-SubCell"/>
</dbReference>
<evidence type="ECO:0000256" key="7">
    <source>
        <dbReference type="ARBA" id="ARBA00023065"/>
    </source>
</evidence>
<reference evidence="16" key="1">
    <citation type="submission" date="2023-11" db="EMBL/GenBank/DDBJ databases">
        <title>Genome assemblies of two species of porcelain crab, Petrolisthes cinctipes and Petrolisthes manimaculis (Anomura: Porcellanidae).</title>
        <authorList>
            <person name="Angst P."/>
        </authorList>
    </citation>
    <scope>NUCLEOTIDE SEQUENCE</scope>
    <source>
        <strain evidence="16">PB745_02</strain>
        <tissue evidence="16">Gill</tissue>
    </source>
</reference>
<evidence type="ECO:0000256" key="13">
    <source>
        <dbReference type="SAM" id="MobiDB-lite"/>
    </source>
</evidence>
<evidence type="ECO:0000256" key="11">
    <source>
        <dbReference type="ARBA" id="ARBA00023286"/>
    </source>
</evidence>
<feature type="region of interest" description="Disordered" evidence="13">
    <location>
        <begin position="724"/>
        <end position="748"/>
    </location>
</feature>
<keyword evidence="8 14" id="KW-0472">Membrane</keyword>
<feature type="region of interest" description="Disordered" evidence="13">
    <location>
        <begin position="194"/>
        <end position="229"/>
    </location>
</feature>
<comment type="caution">
    <text evidence="16">The sequence shown here is derived from an EMBL/GenBank/DDBJ whole genome shotgun (WGS) entry which is preliminary data.</text>
</comment>
<evidence type="ECO:0000256" key="10">
    <source>
        <dbReference type="ARBA" id="ARBA00023180"/>
    </source>
</evidence>
<evidence type="ECO:0000313" key="16">
    <source>
        <dbReference type="EMBL" id="KAK4313306.1"/>
    </source>
</evidence>
<keyword evidence="17" id="KW-1185">Reference proteome</keyword>
<keyword evidence="3" id="KW-0813">Transport</keyword>
<evidence type="ECO:0000313" key="17">
    <source>
        <dbReference type="Proteomes" id="UP001292094"/>
    </source>
</evidence>
<accession>A0AAE1PR41</accession>